<protein>
    <submittedName>
        <fullName evidence="2">Enoyl-CoA hydratase/isomerase family protein</fullName>
    </submittedName>
</protein>
<dbReference type="InterPro" id="IPR029045">
    <property type="entry name" value="ClpP/crotonase-like_dom_sf"/>
</dbReference>
<dbReference type="Gene3D" id="1.10.12.10">
    <property type="entry name" value="Lyase 2-enoyl-coa Hydratase, Chain A, domain 2"/>
    <property type="match status" value="1"/>
</dbReference>
<sequence length="268" mass="29135">MSNVTQHVELDIDEQGVARVSLNRPEVHNAFDETVIQSLLDIFASINKNPDVRVMILQARGKSFSAGADLNWMKKMATYSFEENKKDAGQLAQMLNALYTLNKPTIARVQGAAFGGAVGLVACCDIAIGSKLSKFCLSEVKLGLVPATISPYVIGAIGLREAKRLFMTAEVISSRRARRLGLLSESVSEQDLDSTIETIVNAILKNGPYAVRQAKELASAVANRPIDNALMNETSEVIANIRVSAEGQEGLSAFLDKRKPTWIVNNDK</sequence>
<dbReference type="InterPro" id="IPR014748">
    <property type="entry name" value="Enoyl-CoA_hydra_C"/>
</dbReference>
<reference evidence="3" key="1">
    <citation type="journal article" date="2019" name="Int. J. Syst. Evol. Microbiol.">
        <title>The Global Catalogue of Microorganisms (GCM) 10K type strain sequencing project: providing services to taxonomists for standard genome sequencing and annotation.</title>
        <authorList>
            <consortium name="The Broad Institute Genomics Platform"/>
            <consortium name="The Broad Institute Genome Sequencing Center for Infectious Disease"/>
            <person name="Wu L."/>
            <person name="Ma J."/>
        </authorList>
    </citation>
    <scope>NUCLEOTIDE SEQUENCE [LARGE SCALE GENOMIC DNA]</scope>
    <source>
        <strain evidence="3">KACC 12507</strain>
    </source>
</reference>
<dbReference type="Proteomes" id="UP001595897">
    <property type="component" value="Unassembled WGS sequence"/>
</dbReference>
<evidence type="ECO:0000313" key="3">
    <source>
        <dbReference type="Proteomes" id="UP001595897"/>
    </source>
</evidence>
<dbReference type="InterPro" id="IPR001753">
    <property type="entry name" value="Enoyl-CoA_hydra/iso"/>
</dbReference>
<dbReference type="InterPro" id="IPR051683">
    <property type="entry name" value="Enoyl-CoA_Hydratase/Isomerase"/>
</dbReference>
<keyword evidence="3" id="KW-1185">Reference proteome</keyword>
<dbReference type="RefSeq" id="WP_382406248.1">
    <property type="nucleotide sequence ID" value="NZ_JBHSGU010000002.1"/>
</dbReference>
<dbReference type="PANTHER" id="PTHR42964:SF1">
    <property type="entry name" value="POLYKETIDE BIOSYNTHESIS ENOYL-COA HYDRATASE PKSH-RELATED"/>
    <property type="match status" value="1"/>
</dbReference>
<gene>
    <name evidence="2" type="ORF">ACFO4O_04970</name>
</gene>
<dbReference type="CDD" id="cd06558">
    <property type="entry name" value="crotonase-like"/>
    <property type="match status" value="1"/>
</dbReference>
<accession>A0ABV9LSL5</accession>
<dbReference type="SUPFAM" id="SSF52096">
    <property type="entry name" value="ClpP/crotonase"/>
    <property type="match status" value="1"/>
</dbReference>
<proteinExistence type="inferred from homology"/>
<dbReference type="Gene3D" id="3.90.226.10">
    <property type="entry name" value="2-enoyl-CoA Hydratase, Chain A, domain 1"/>
    <property type="match status" value="1"/>
</dbReference>
<evidence type="ECO:0000313" key="2">
    <source>
        <dbReference type="EMBL" id="MFC4699506.1"/>
    </source>
</evidence>
<dbReference type="PANTHER" id="PTHR42964">
    <property type="entry name" value="ENOYL-COA HYDRATASE"/>
    <property type="match status" value="1"/>
</dbReference>
<dbReference type="Pfam" id="PF00378">
    <property type="entry name" value="ECH_1"/>
    <property type="match status" value="1"/>
</dbReference>
<comment type="caution">
    <text evidence="2">The sequence shown here is derived from an EMBL/GenBank/DDBJ whole genome shotgun (WGS) entry which is preliminary data.</text>
</comment>
<name>A0ABV9LSL5_9ALTE</name>
<organism evidence="2 3">
    <name type="scientific">Glaciecola siphonariae</name>
    <dbReference type="NCBI Taxonomy" id="521012"/>
    <lineage>
        <taxon>Bacteria</taxon>
        <taxon>Pseudomonadati</taxon>
        <taxon>Pseudomonadota</taxon>
        <taxon>Gammaproteobacteria</taxon>
        <taxon>Alteromonadales</taxon>
        <taxon>Alteromonadaceae</taxon>
        <taxon>Glaciecola</taxon>
    </lineage>
</organism>
<dbReference type="EMBL" id="JBHSGU010000002">
    <property type="protein sequence ID" value="MFC4699506.1"/>
    <property type="molecule type" value="Genomic_DNA"/>
</dbReference>
<evidence type="ECO:0000256" key="1">
    <source>
        <dbReference type="ARBA" id="ARBA00005254"/>
    </source>
</evidence>
<comment type="similarity">
    <text evidence="1">Belongs to the enoyl-CoA hydratase/isomerase family.</text>
</comment>